<keyword evidence="14" id="KW-1185">Reference proteome</keyword>
<dbReference type="InterPro" id="IPR011016">
    <property type="entry name" value="Znf_RING-CH"/>
</dbReference>
<feature type="compositionally biased region" description="Basic and acidic residues" evidence="10">
    <location>
        <begin position="133"/>
        <end position="145"/>
    </location>
</feature>
<dbReference type="AlphaFoldDB" id="A0A9P0C2R3"/>
<dbReference type="GO" id="GO:0016567">
    <property type="term" value="P:protein ubiquitination"/>
    <property type="evidence" value="ECO:0007669"/>
    <property type="project" value="TreeGrafter"/>
</dbReference>
<comment type="subcellular location">
    <subcellularLocation>
        <location evidence="1">Membrane</location>
        <topology evidence="1">Multi-pass membrane protein</topology>
    </subcellularLocation>
</comment>
<evidence type="ECO:0000256" key="4">
    <source>
        <dbReference type="ARBA" id="ARBA00022723"/>
    </source>
</evidence>
<name>A0A9P0C2R3_CHRIL</name>
<evidence type="ECO:0000256" key="5">
    <source>
        <dbReference type="ARBA" id="ARBA00022771"/>
    </source>
</evidence>
<keyword evidence="4" id="KW-0479">Metal-binding</keyword>
<evidence type="ECO:0000256" key="2">
    <source>
        <dbReference type="ARBA" id="ARBA00022679"/>
    </source>
</evidence>
<keyword evidence="3 11" id="KW-0812">Transmembrane</keyword>
<dbReference type="Pfam" id="PF12906">
    <property type="entry name" value="RINGv"/>
    <property type="match status" value="1"/>
</dbReference>
<organism evidence="13 14">
    <name type="scientific">Chrysodeixis includens</name>
    <name type="common">Soybean looper</name>
    <name type="synonym">Pseudoplusia includens</name>
    <dbReference type="NCBI Taxonomy" id="689277"/>
    <lineage>
        <taxon>Eukaryota</taxon>
        <taxon>Metazoa</taxon>
        <taxon>Ecdysozoa</taxon>
        <taxon>Arthropoda</taxon>
        <taxon>Hexapoda</taxon>
        <taxon>Insecta</taxon>
        <taxon>Pterygota</taxon>
        <taxon>Neoptera</taxon>
        <taxon>Endopterygota</taxon>
        <taxon>Lepidoptera</taxon>
        <taxon>Glossata</taxon>
        <taxon>Ditrysia</taxon>
        <taxon>Noctuoidea</taxon>
        <taxon>Noctuidae</taxon>
        <taxon>Plusiinae</taxon>
        <taxon>Chrysodeixis</taxon>
    </lineage>
</organism>
<feature type="domain" description="RING-CH-type" evidence="12">
    <location>
        <begin position="213"/>
        <end position="277"/>
    </location>
</feature>
<proteinExistence type="predicted"/>
<dbReference type="GO" id="GO:0016020">
    <property type="term" value="C:membrane"/>
    <property type="evidence" value="ECO:0007669"/>
    <property type="project" value="UniProtKB-SubCell"/>
</dbReference>
<dbReference type="Proteomes" id="UP001154114">
    <property type="component" value="Chromosome 6"/>
</dbReference>
<dbReference type="PANTHER" id="PTHR46065">
    <property type="entry name" value="E3 UBIQUITIN-PROTEIN LIGASE MARCH 2/3 FAMILY MEMBER"/>
    <property type="match status" value="1"/>
</dbReference>
<keyword evidence="5" id="KW-0863">Zinc-finger</keyword>
<evidence type="ECO:0000256" key="8">
    <source>
        <dbReference type="ARBA" id="ARBA00022989"/>
    </source>
</evidence>
<evidence type="ECO:0000313" key="13">
    <source>
        <dbReference type="EMBL" id="CAH0605752.1"/>
    </source>
</evidence>
<dbReference type="SMART" id="SM00744">
    <property type="entry name" value="RINGv"/>
    <property type="match status" value="1"/>
</dbReference>
<evidence type="ECO:0000313" key="14">
    <source>
        <dbReference type="Proteomes" id="UP001154114"/>
    </source>
</evidence>
<evidence type="ECO:0000256" key="6">
    <source>
        <dbReference type="ARBA" id="ARBA00022786"/>
    </source>
</evidence>
<dbReference type="EMBL" id="LR824009">
    <property type="protein sequence ID" value="CAH0605752.1"/>
    <property type="molecule type" value="Genomic_DNA"/>
</dbReference>
<keyword evidence="7" id="KW-0862">Zinc</keyword>
<evidence type="ECO:0000256" key="1">
    <source>
        <dbReference type="ARBA" id="ARBA00004141"/>
    </source>
</evidence>
<dbReference type="InterPro" id="IPR013083">
    <property type="entry name" value="Znf_RING/FYVE/PHD"/>
</dbReference>
<accession>A0A9P0C2R3</accession>
<sequence>MPNTRRRRFSVQNEIAGRDAKLQNGLQTSHSDPDSEIKMMANNFVATKSSKTKHKIYPNSSKNSSTLEIVTECESASSVMTVKKRSLSTMDKDVTANSSNIDLFNVLSASEDLSADRIKGNVSTTIEPLKKRDERQLNRERTPLRRDKHPRQHRIKVRSPKRRMAIIEQNKAVDTNRRSTATGAINWDQEYEIYNTENAANVFDTTEDEERTSTHSLDDMCRICHGGDALSPELGRLISACSCRGTVGRVHVKCLERWLTESGKSRCELCGTRYATRRVHRYGVPRALVMWVLSQNAKQNWAWLQAGNLMKIFLDLQLMVDSLGIMLMSPLAVLAAWLSGRTLAGLMTQESHVTPWPLASTFVLSCMTLVCYYCWIVSAATRHALGWWIWYRSQYEVRLQLQENEE</sequence>
<dbReference type="GO" id="GO:0004842">
    <property type="term" value="F:ubiquitin-protein transferase activity"/>
    <property type="evidence" value="ECO:0007669"/>
    <property type="project" value="TreeGrafter"/>
</dbReference>
<evidence type="ECO:0000256" key="10">
    <source>
        <dbReference type="SAM" id="MobiDB-lite"/>
    </source>
</evidence>
<evidence type="ECO:0000256" key="3">
    <source>
        <dbReference type="ARBA" id="ARBA00022692"/>
    </source>
</evidence>
<dbReference type="GO" id="GO:0008270">
    <property type="term" value="F:zinc ion binding"/>
    <property type="evidence" value="ECO:0007669"/>
    <property type="project" value="UniProtKB-KW"/>
</dbReference>
<protein>
    <recommendedName>
        <fullName evidence="12">RING-CH-type domain-containing protein</fullName>
    </recommendedName>
</protein>
<dbReference type="Gene3D" id="3.30.40.10">
    <property type="entry name" value="Zinc/RING finger domain, C3HC4 (zinc finger)"/>
    <property type="match status" value="1"/>
</dbReference>
<keyword evidence="8 11" id="KW-1133">Transmembrane helix</keyword>
<feature type="transmembrane region" description="Helical" evidence="11">
    <location>
        <begin position="318"/>
        <end position="338"/>
    </location>
</feature>
<dbReference type="OrthoDB" id="264354at2759"/>
<feature type="region of interest" description="Disordered" evidence="10">
    <location>
        <begin position="133"/>
        <end position="154"/>
    </location>
</feature>
<keyword evidence="2" id="KW-0808">Transferase</keyword>
<gene>
    <name evidence="13" type="ORF">CINC_LOCUS11690</name>
</gene>
<evidence type="ECO:0000259" key="12">
    <source>
        <dbReference type="PROSITE" id="PS51292"/>
    </source>
</evidence>
<dbReference type="SUPFAM" id="SSF57850">
    <property type="entry name" value="RING/U-box"/>
    <property type="match status" value="1"/>
</dbReference>
<reference evidence="13" key="1">
    <citation type="submission" date="2021-12" db="EMBL/GenBank/DDBJ databases">
        <authorList>
            <person name="King R."/>
        </authorList>
    </citation>
    <scope>NUCLEOTIDE SEQUENCE</scope>
</reference>
<keyword evidence="6" id="KW-0833">Ubl conjugation pathway</keyword>
<evidence type="ECO:0000256" key="9">
    <source>
        <dbReference type="ARBA" id="ARBA00023136"/>
    </source>
</evidence>
<feature type="transmembrane region" description="Helical" evidence="11">
    <location>
        <begin position="358"/>
        <end position="377"/>
    </location>
</feature>
<dbReference type="PROSITE" id="PS51292">
    <property type="entry name" value="ZF_RING_CH"/>
    <property type="match status" value="1"/>
</dbReference>
<evidence type="ECO:0000256" key="7">
    <source>
        <dbReference type="ARBA" id="ARBA00022833"/>
    </source>
</evidence>
<evidence type="ECO:0000256" key="11">
    <source>
        <dbReference type="SAM" id="Phobius"/>
    </source>
</evidence>
<keyword evidence="9 11" id="KW-0472">Membrane</keyword>
<dbReference type="PANTHER" id="PTHR46065:SF3">
    <property type="entry name" value="FI20425P1"/>
    <property type="match status" value="1"/>
</dbReference>